<name>A0ABT7Y8J2_9BACT</name>
<dbReference type="Proteomes" id="UP001171916">
    <property type="component" value="Unassembled WGS sequence"/>
</dbReference>
<keyword evidence="1" id="KW-0175">Coiled coil</keyword>
<keyword evidence="4" id="KW-1185">Reference proteome</keyword>
<gene>
    <name evidence="3" type="ORF">QVH07_01500</name>
</gene>
<keyword evidence="2" id="KW-0472">Membrane</keyword>
<reference evidence="3" key="1">
    <citation type="submission" date="2023-06" db="EMBL/GenBank/DDBJ databases">
        <title>Robiginitalea aurantiacus sp. nov. and Algoriphagus sediminis sp. nov., isolated from coastal sediment.</title>
        <authorList>
            <person name="Zhou Z.Y."/>
            <person name="An J."/>
            <person name="Jia Y.W."/>
            <person name="Du Z.J."/>
        </authorList>
    </citation>
    <scope>NUCLEOTIDE SEQUENCE</scope>
    <source>
        <strain evidence="3">C2-7</strain>
    </source>
</reference>
<feature type="coiled-coil region" evidence="1">
    <location>
        <begin position="215"/>
        <end position="242"/>
    </location>
</feature>
<sequence length="242" mass="28457">MEERENKKSSSIRKKKSWRKYGLEFLSIFIAVISAFALENWRLANQENQSETKILKEIANGLEADLSDTRLNMAGHENGIKAAVFFLDLLEDKVENPDSTGIYFHYLLRDFISIQNVAGYETLKSKGLELIKNDNLRLEIISLYEYDYSSLKKLEEEYLEMQFFQSFFHQINSILSPHFSFNSEGKLSGIKTPLNLTSKEKNLIKTYLWKIKLNREFILNFYKNLENRNESLRQNILKELDE</sequence>
<keyword evidence="2" id="KW-1133">Transmembrane helix</keyword>
<evidence type="ECO:0000313" key="4">
    <source>
        <dbReference type="Proteomes" id="UP001171916"/>
    </source>
</evidence>
<dbReference type="RefSeq" id="WP_289998355.1">
    <property type="nucleotide sequence ID" value="NZ_JAUEPH010000001.1"/>
</dbReference>
<organism evidence="3 4">
    <name type="scientific">Algoriphagus sediminis</name>
    <dbReference type="NCBI Taxonomy" id="3057113"/>
    <lineage>
        <taxon>Bacteria</taxon>
        <taxon>Pseudomonadati</taxon>
        <taxon>Bacteroidota</taxon>
        <taxon>Cytophagia</taxon>
        <taxon>Cytophagales</taxon>
        <taxon>Cyclobacteriaceae</taxon>
        <taxon>Algoriphagus</taxon>
    </lineage>
</organism>
<dbReference type="EMBL" id="JAUEPH010000001">
    <property type="protein sequence ID" value="MDN3202798.1"/>
    <property type="molecule type" value="Genomic_DNA"/>
</dbReference>
<feature type="transmembrane region" description="Helical" evidence="2">
    <location>
        <begin position="21"/>
        <end position="38"/>
    </location>
</feature>
<evidence type="ECO:0000313" key="3">
    <source>
        <dbReference type="EMBL" id="MDN3202798.1"/>
    </source>
</evidence>
<protein>
    <submittedName>
        <fullName evidence="3">Uncharacterized protein</fullName>
    </submittedName>
</protein>
<evidence type="ECO:0000256" key="2">
    <source>
        <dbReference type="SAM" id="Phobius"/>
    </source>
</evidence>
<proteinExistence type="predicted"/>
<evidence type="ECO:0000256" key="1">
    <source>
        <dbReference type="SAM" id="Coils"/>
    </source>
</evidence>
<accession>A0ABT7Y8J2</accession>
<keyword evidence="2" id="KW-0812">Transmembrane</keyword>
<comment type="caution">
    <text evidence="3">The sequence shown here is derived from an EMBL/GenBank/DDBJ whole genome shotgun (WGS) entry which is preliminary data.</text>
</comment>